<accession>A0A1A5K1Q9</accession>
<evidence type="ECO:0000313" key="4">
    <source>
        <dbReference type="Proteomes" id="UP000093748"/>
    </source>
</evidence>
<gene>
    <name evidence="3" type="ORF">BAE39_20865</name>
</gene>
<dbReference type="InterPro" id="IPR011109">
    <property type="entry name" value="DNA_bind_recombinase_dom"/>
</dbReference>
<dbReference type="CDD" id="cd00338">
    <property type="entry name" value="Ser_Recombinase"/>
    <property type="match status" value="1"/>
</dbReference>
<name>A0A1A5K1Q9_RHILI</name>
<evidence type="ECO:0000259" key="2">
    <source>
        <dbReference type="PROSITE" id="PS51737"/>
    </source>
</evidence>
<dbReference type="InterPro" id="IPR006119">
    <property type="entry name" value="Resolv_N"/>
</dbReference>
<dbReference type="Gene3D" id="3.40.50.1390">
    <property type="entry name" value="Resolvase, N-terminal catalytic domain"/>
    <property type="match status" value="1"/>
</dbReference>
<comment type="caution">
    <text evidence="3">The sequence shown here is derived from an EMBL/GenBank/DDBJ whole genome shotgun (WGS) entry which is preliminary data.</text>
</comment>
<sequence>MLALRRLCWRGAIVTELSSVLRVPAAQYIRMSTEHQRYSLENQIAAIAEYAEARGFAIVQTYADAGKSGLSLKGRDGLKQLLSDVVTGERAYSAILVLDVSRWGRFQDADQSAHYEFICRDAGVAVQYCGEPFENDGSMVSTIVKNLKRVMASEYSRELSAKISRAQTQQARLGFKQGGPLPYGVRRMLISRDGRPRFLLGPGEEKGLSTDRVIYVPGPPEELKIVRRIFRMFVDQRRSISSIVRILNDERVPSTDGCLWAYRRVKTVLRSELMIGYYVYNRTNQKMRGTTKPNPPSLWVRTRVMEPIVDPKRFARAQREFGHKRGYGYTRRDMVKRLKRLFREKNNLTSAIIDNCPYTPCVQTYIDHFGNLRAAFATVGFQSPRAIAKRGRTYTDEELLNGIRRLHAKFGSITIGLINADRELPVYRVFAERFGSIIKAYELAGFPTTRKGTVTAARRTVSQLGPKHSDTELLDGIRRLHATFGYVSGALVDGDPSLPKHHVFEERFGSMLKAYELAGFPTTRGQTVRDGRIRARQLLREGLRYGPSKPRGERGVKPT</sequence>
<dbReference type="SMART" id="SM00857">
    <property type="entry name" value="Resolvase"/>
    <property type="match status" value="1"/>
</dbReference>
<dbReference type="Pfam" id="PF00239">
    <property type="entry name" value="Resolvase"/>
    <property type="match status" value="1"/>
</dbReference>
<dbReference type="PANTHER" id="PTHR30461">
    <property type="entry name" value="DNA-INVERTASE FROM LAMBDOID PROPHAGE"/>
    <property type="match status" value="1"/>
</dbReference>
<dbReference type="InterPro" id="IPR050639">
    <property type="entry name" value="SSR_resolvase"/>
</dbReference>
<reference evidence="4" key="1">
    <citation type="submission" date="2016-06" db="EMBL/GenBank/DDBJ databases">
        <title>NZP2037 Pacbio-Illumina hybrid assembly.</title>
        <authorList>
            <person name="Ramsay J.P."/>
        </authorList>
    </citation>
    <scope>NUCLEOTIDE SEQUENCE [LARGE SCALE GENOMIC DNA]</scope>
    <source>
        <strain evidence="4">R7ANS::ICEMlSym2042</strain>
    </source>
</reference>
<dbReference type="AlphaFoldDB" id="A0A1A5K1Q9"/>
<feature type="domain" description="Resolvase/invertase-type recombinase catalytic" evidence="1">
    <location>
        <begin position="24"/>
        <end position="179"/>
    </location>
</feature>
<dbReference type="SUPFAM" id="SSF53041">
    <property type="entry name" value="Resolvase-like"/>
    <property type="match status" value="1"/>
</dbReference>
<organism evidence="3 4">
    <name type="scientific">Rhizobium loti</name>
    <name type="common">Mesorhizobium loti</name>
    <dbReference type="NCBI Taxonomy" id="381"/>
    <lineage>
        <taxon>Bacteria</taxon>
        <taxon>Pseudomonadati</taxon>
        <taxon>Pseudomonadota</taxon>
        <taxon>Alphaproteobacteria</taxon>
        <taxon>Hyphomicrobiales</taxon>
        <taxon>Phyllobacteriaceae</taxon>
        <taxon>Mesorhizobium</taxon>
    </lineage>
</organism>
<dbReference type="GO" id="GO:0000150">
    <property type="term" value="F:DNA strand exchange activity"/>
    <property type="evidence" value="ECO:0007669"/>
    <property type="project" value="InterPro"/>
</dbReference>
<dbReference type="PROSITE" id="PS51736">
    <property type="entry name" value="RECOMBINASES_3"/>
    <property type="match status" value="1"/>
</dbReference>
<dbReference type="PROSITE" id="PS51737">
    <property type="entry name" value="RECOMBINASE_DNA_BIND"/>
    <property type="match status" value="1"/>
</dbReference>
<dbReference type="OrthoDB" id="7735915at2"/>
<evidence type="ECO:0000259" key="1">
    <source>
        <dbReference type="PROSITE" id="PS51736"/>
    </source>
</evidence>
<evidence type="ECO:0008006" key="5">
    <source>
        <dbReference type="Google" id="ProtNLM"/>
    </source>
</evidence>
<proteinExistence type="predicted"/>
<dbReference type="EMBL" id="LZTJ01000031">
    <property type="protein sequence ID" value="OBP72971.1"/>
    <property type="molecule type" value="Genomic_DNA"/>
</dbReference>
<evidence type="ECO:0000313" key="3">
    <source>
        <dbReference type="EMBL" id="OBP72971.1"/>
    </source>
</evidence>
<dbReference type="Proteomes" id="UP000093748">
    <property type="component" value="Unassembled WGS sequence"/>
</dbReference>
<dbReference type="GO" id="GO:0003677">
    <property type="term" value="F:DNA binding"/>
    <property type="evidence" value="ECO:0007669"/>
    <property type="project" value="InterPro"/>
</dbReference>
<dbReference type="InterPro" id="IPR036162">
    <property type="entry name" value="Resolvase-like_N_sf"/>
</dbReference>
<dbReference type="Gene3D" id="3.90.1750.20">
    <property type="entry name" value="Putative Large Serine Recombinase, Chain B, Domain 2"/>
    <property type="match status" value="1"/>
</dbReference>
<feature type="domain" description="Recombinase" evidence="2">
    <location>
        <begin position="205"/>
        <end position="328"/>
    </location>
</feature>
<dbReference type="PANTHER" id="PTHR30461:SF23">
    <property type="entry name" value="DNA RECOMBINASE-RELATED"/>
    <property type="match status" value="1"/>
</dbReference>
<protein>
    <recommendedName>
        <fullName evidence="5">Recombinase family protein</fullName>
    </recommendedName>
</protein>
<dbReference type="Pfam" id="PF07508">
    <property type="entry name" value="Recombinase"/>
    <property type="match status" value="1"/>
</dbReference>
<dbReference type="FunFam" id="3.40.50.1390:FF:000008">
    <property type="entry name" value="DNA recombinase"/>
    <property type="match status" value="1"/>
</dbReference>
<dbReference type="InterPro" id="IPR038109">
    <property type="entry name" value="DNA_bind_recomb_sf"/>
</dbReference>